<protein>
    <submittedName>
        <fullName evidence="1">Uncharacterized protein</fullName>
    </submittedName>
</protein>
<dbReference type="STRING" id="756499.Desde_1054"/>
<dbReference type="AlphaFoldDB" id="I4A6A2"/>
<name>I4A6A2_DESDJ</name>
<keyword evidence="2" id="KW-1185">Reference proteome</keyword>
<organism evidence="1 2">
    <name type="scientific">Desulfitobacterium dehalogenans (strain ATCC 51507 / DSM 9161 / JW/IU-DC1)</name>
    <dbReference type="NCBI Taxonomy" id="756499"/>
    <lineage>
        <taxon>Bacteria</taxon>
        <taxon>Bacillati</taxon>
        <taxon>Bacillota</taxon>
        <taxon>Clostridia</taxon>
        <taxon>Eubacteriales</taxon>
        <taxon>Desulfitobacteriaceae</taxon>
        <taxon>Desulfitobacterium</taxon>
    </lineage>
</organism>
<dbReference type="EMBL" id="CP003348">
    <property type="protein sequence ID" value="AFL99486.1"/>
    <property type="molecule type" value="Genomic_DNA"/>
</dbReference>
<reference evidence="2" key="1">
    <citation type="submission" date="2012-06" db="EMBL/GenBank/DDBJ databases">
        <title>Complete sequence of Desulfitobacterium dehalogenans ATCC 51507.</title>
        <authorList>
            <person name="Lucas S."/>
            <person name="Han J."/>
            <person name="Lapidus A."/>
            <person name="Cheng J.-F."/>
            <person name="Goodwin L."/>
            <person name="Pitluck S."/>
            <person name="Peters L."/>
            <person name="Ovchinnikova G."/>
            <person name="Teshima H."/>
            <person name="Detter J.C."/>
            <person name="Han C."/>
            <person name="Tapia R."/>
            <person name="Land M."/>
            <person name="Hauser L."/>
            <person name="Kyrpides N."/>
            <person name="Ivanova N."/>
            <person name="Pagani I."/>
            <person name="Kruse T."/>
            <person name="de Vos W.M."/>
            <person name="Smidt H."/>
            <person name="Woyke T."/>
        </authorList>
    </citation>
    <scope>NUCLEOTIDE SEQUENCE [LARGE SCALE GENOMIC DNA]</scope>
    <source>
        <strain evidence="2">ATCC 51507 / DSM 9161 / JW/IU-DC1</strain>
    </source>
</reference>
<dbReference type="HOGENOM" id="CLU_2464019_0_0_9"/>
<dbReference type="Proteomes" id="UP000006053">
    <property type="component" value="Chromosome"/>
</dbReference>
<evidence type="ECO:0000313" key="2">
    <source>
        <dbReference type="Proteomes" id="UP000006053"/>
    </source>
</evidence>
<dbReference type="KEGG" id="ddh:Desde_1054"/>
<accession>I4A6A2</accession>
<evidence type="ECO:0000313" key="1">
    <source>
        <dbReference type="EMBL" id="AFL99486.1"/>
    </source>
</evidence>
<proteinExistence type="predicted"/>
<sequence>MISMSGQSQIITEDMVELPSEVEGVEEYFLVEVFAKGENGEKKVGEEEFSAYPNNNQLLWAMAKYAQPEKKWDVCCHVQKYYRYRSIF</sequence>
<reference evidence="1 2" key="2">
    <citation type="journal article" date="2015" name="J. Bacteriol.">
        <title>Genomic, proteomic, and biochemical analysis of the organohalide respiratory pathway in Desulfitobacterium dehalogenans.</title>
        <authorList>
            <person name="Kruse T."/>
            <person name="van de Pas B.A."/>
            <person name="Atteia A."/>
            <person name="Krab K."/>
            <person name="Hagen W.R."/>
            <person name="Goodwin L."/>
            <person name="Chain P."/>
            <person name="Boeren S."/>
            <person name="Maphosa F."/>
            <person name="Schraa G."/>
            <person name="de Vos W.M."/>
            <person name="van der Oost J."/>
            <person name="Smidt H."/>
            <person name="Stams A.J."/>
        </authorList>
    </citation>
    <scope>NUCLEOTIDE SEQUENCE [LARGE SCALE GENOMIC DNA]</scope>
    <source>
        <strain evidence="2">ATCC 51507 / DSM 9161 / JW/IU-DC1</strain>
    </source>
</reference>
<gene>
    <name evidence="1" type="ordered locus">Desde_1054</name>
</gene>